<keyword evidence="3 5" id="KW-0808">Transferase</keyword>
<evidence type="ECO:0000256" key="1">
    <source>
        <dbReference type="ARBA" id="ARBA00009469"/>
    </source>
</evidence>
<evidence type="ECO:0000256" key="2">
    <source>
        <dbReference type="ARBA" id="ARBA00012923"/>
    </source>
</evidence>
<dbReference type="Gene3D" id="3.40.630.170">
    <property type="match status" value="1"/>
</dbReference>
<dbReference type="PANTHER" id="PTHR11377">
    <property type="entry name" value="N-MYRISTOYL TRANSFERASE"/>
    <property type="match status" value="1"/>
</dbReference>
<evidence type="ECO:0000256" key="5">
    <source>
        <dbReference type="RuleBase" id="RU000586"/>
    </source>
</evidence>
<evidence type="ECO:0000256" key="6">
    <source>
        <dbReference type="RuleBase" id="RU004178"/>
    </source>
</evidence>
<dbReference type="Pfam" id="PF02799">
    <property type="entry name" value="NMT_C"/>
    <property type="match status" value="1"/>
</dbReference>
<name>A0ABC8KSY4_ERUVS</name>
<keyword evidence="10" id="KW-1185">Reference proteome</keyword>
<dbReference type="GO" id="GO:0004379">
    <property type="term" value="F:glycylpeptide N-tetradecanoyltransferase activity"/>
    <property type="evidence" value="ECO:0007669"/>
    <property type="project" value="UniProtKB-EC"/>
</dbReference>
<comment type="function">
    <text evidence="5">Adds a myristoyl group to the N-terminal glycine residue of certain cellular proteins.</text>
</comment>
<dbReference type="EC" id="2.3.1.97" evidence="2 5"/>
<keyword evidence="4 5" id="KW-0012">Acyltransferase</keyword>
<dbReference type="PANTHER" id="PTHR11377:SF22">
    <property type="entry name" value="GLYCYLPEPTIDE N-TETRADECANOYLTRANSFERASE"/>
    <property type="match status" value="1"/>
</dbReference>
<comment type="similarity">
    <text evidence="1 6">Belongs to the NMT family.</text>
</comment>
<dbReference type="InterPro" id="IPR022677">
    <property type="entry name" value="NMT_C"/>
</dbReference>
<dbReference type="EMBL" id="CAKOAT010257599">
    <property type="protein sequence ID" value="CAH8359029.1"/>
    <property type="molecule type" value="Genomic_DNA"/>
</dbReference>
<comment type="catalytic activity">
    <reaction evidence="5">
        <text>N-terminal glycyl-[protein] + tetradecanoyl-CoA = N-tetradecanoylglycyl-[protein] + CoA + H(+)</text>
        <dbReference type="Rhea" id="RHEA:15521"/>
        <dbReference type="Rhea" id="RHEA-COMP:12666"/>
        <dbReference type="Rhea" id="RHEA-COMP:12667"/>
        <dbReference type="ChEBI" id="CHEBI:15378"/>
        <dbReference type="ChEBI" id="CHEBI:57287"/>
        <dbReference type="ChEBI" id="CHEBI:57385"/>
        <dbReference type="ChEBI" id="CHEBI:64723"/>
        <dbReference type="ChEBI" id="CHEBI:133050"/>
        <dbReference type="EC" id="2.3.1.97"/>
    </reaction>
</comment>
<dbReference type="InterPro" id="IPR022676">
    <property type="entry name" value="NMT_N"/>
</dbReference>
<dbReference type="Gene3D" id="3.40.630.30">
    <property type="match status" value="1"/>
</dbReference>
<evidence type="ECO:0000313" key="9">
    <source>
        <dbReference type="EMBL" id="CAH8359029.1"/>
    </source>
</evidence>
<evidence type="ECO:0000259" key="8">
    <source>
        <dbReference type="Pfam" id="PF02799"/>
    </source>
</evidence>
<evidence type="ECO:0000256" key="4">
    <source>
        <dbReference type="ARBA" id="ARBA00023315"/>
    </source>
</evidence>
<sequence>MVEPEPVSPPHQPSSGPFEVQIVHKMMKKKGKMKVVKEEEGIPEVSVVSTEDNKKKLPRASSFKISSPDEADLKKVQKLLNENFASPAKCAFSNEYLKWAGGDDQVEVVNVSFLCVHRALRNNSSAPLSSIMIAEMKRRVKLETVTKAVYYTLAERFTPSISCHLWFLGLENRKQEATVTQGLRKMERCDVASVTKLLRAHLRQFKISAHFEENDVQH</sequence>
<organism evidence="9 10">
    <name type="scientific">Eruca vesicaria subsp. sativa</name>
    <name type="common">Garden rocket</name>
    <name type="synonym">Eruca sativa</name>
    <dbReference type="NCBI Taxonomy" id="29727"/>
    <lineage>
        <taxon>Eukaryota</taxon>
        <taxon>Viridiplantae</taxon>
        <taxon>Streptophyta</taxon>
        <taxon>Embryophyta</taxon>
        <taxon>Tracheophyta</taxon>
        <taxon>Spermatophyta</taxon>
        <taxon>Magnoliopsida</taxon>
        <taxon>eudicotyledons</taxon>
        <taxon>Gunneridae</taxon>
        <taxon>Pentapetalae</taxon>
        <taxon>rosids</taxon>
        <taxon>malvids</taxon>
        <taxon>Brassicales</taxon>
        <taxon>Brassicaceae</taxon>
        <taxon>Brassiceae</taxon>
        <taxon>Eruca</taxon>
    </lineage>
</organism>
<protein>
    <recommendedName>
        <fullName evidence="2 5">Glycylpeptide N-tetradecanoyltransferase</fullName>
        <ecNumber evidence="2 5">2.3.1.97</ecNumber>
    </recommendedName>
</protein>
<evidence type="ECO:0000256" key="3">
    <source>
        <dbReference type="ARBA" id="ARBA00022679"/>
    </source>
</evidence>
<evidence type="ECO:0000313" key="10">
    <source>
        <dbReference type="Proteomes" id="UP001642260"/>
    </source>
</evidence>
<accession>A0ABC8KSY4</accession>
<dbReference type="SUPFAM" id="SSF55729">
    <property type="entry name" value="Acyl-CoA N-acyltransferases (Nat)"/>
    <property type="match status" value="2"/>
</dbReference>
<reference evidence="9 10" key="1">
    <citation type="submission" date="2022-03" db="EMBL/GenBank/DDBJ databases">
        <authorList>
            <person name="Macdonald S."/>
            <person name="Ahmed S."/>
            <person name="Newling K."/>
        </authorList>
    </citation>
    <scope>NUCLEOTIDE SEQUENCE [LARGE SCALE GENOMIC DNA]</scope>
</reference>
<evidence type="ECO:0000259" key="7">
    <source>
        <dbReference type="Pfam" id="PF01233"/>
    </source>
</evidence>
<proteinExistence type="inferred from homology"/>
<feature type="domain" description="Glycylpeptide N-tetradecanoyltransferase N-terminal" evidence="7">
    <location>
        <begin position="104"/>
        <end position="153"/>
    </location>
</feature>
<dbReference type="Pfam" id="PF01233">
    <property type="entry name" value="NMT"/>
    <property type="match status" value="1"/>
</dbReference>
<dbReference type="Proteomes" id="UP001642260">
    <property type="component" value="Unassembled WGS sequence"/>
</dbReference>
<dbReference type="AlphaFoldDB" id="A0ABC8KSY4"/>
<dbReference type="InterPro" id="IPR016181">
    <property type="entry name" value="Acyl_CoA_acyltransferase"/>
</dbReference>
<comment type="caution">
    <text evidence="9">The sequence shown here is derived from an EMBL/GenBank/DDBJ whole genome shotgun (WGS) entry which is preliminary data.</text>
</comment>
<gene>
    <name evidence="9" type="ORF">ERUC_LOCUS24785</name>
</gene>
<feature type="domain" description="Glycylpeptide N-tetradecanoyltransferase C-terminal" evidence="8">
    <location>
        <begin position="175"/>
        <end position="218"/>
    </location>
</feature>
<dbReference type="InterPro" id="IPR000903">
    <property type="entry name" value="NMT"/>
</dbReference>